<dbReference type="InterPro" id="IPR004154">
    <property type="entry name" value="Anticodon-bd"/>
</dbReference>
<keyword evidence="2" id="KW-0436">Ligase</keyword>
<dbReference type="PANTHER" id="PTHR42753:SF2">
    <property type="entry name" value="PROLINE--TRNA LIGASE"/>
    <property type="match status" value="1"/>
</dbReference>
<dbReference type="AlphaFoldDB" id="A0A645IS11"/>
<dbReference type="EMBL" id="VSSQ01122127">
    <property type="protein sequence ID" value="MPN54168.1"/>
    <property type="molecule type" value="Genomic_DNA"/>
</dbReference>
<dbReference type="Gene3D" id="3.40.50.800">
    <property type="entry name" value="Anticodon-binding domain"/>
    <property type="match status" value="1"/>
</dbReference>
<dbReference type="Pfam" id="PF03129">
    <property type="entry name" value="HGTP_anticodon"/>
    <property type="match status" value="1"/>
</dbReference>
<dbReference type="InterPro" id="IPR044140">
    <property type="entry name" value="ProRS_anticodon_short"/>
</dbReference>
<gene>
    <name evidence="2" type="primary">proS_53</name>
    <name evidence="2" type="ORF">SDC9_201837</name>
</gene>
<dbReference type="SUPFAM" id="SSF52954">
    <property type="entry name" value="Class II aaRS ABD-related"/>
    <property type="match status" value="1"/>
</dbReference>
<dbReference type="EC" id="6.1.1.15" evidence="2"/>
<organism evidence="2">
    <name type="scientific">bioreactor metagenome</name>
    <dbReference type="NCBI Taxonomy" id="1076179"/>
    <lineage>
        <taxon>unclassified sequences</taxon>
        <taxon>metagenomes</taxon>
        <taxon>ecological metagenomes</taxon>
    </lineage>
</organism>
<sequence>MNCPRCGLELQPFLWNKVAAVWSEKSDIEGIPYQDQQGQTERCTLWKGWIDLNSILTALAREKTYPFGLAPFDVDIIVPSVKDEVAMNLATNLYLEMAQNGIVVLFDDRNERAGAKFADFELFGIPVKVVVGRKAAEGIVEVHYGEDAKEMQAEDVVCFLSSLLNDDDESL</sequence>
<protein>
    <submittedName>
        <fullName evidence="2">Proline--tRNA ligase</fullName>
        <ecNumber evidence="2">6.1.1.15</ecNumber>
    </submittedName>
</protein>
<dbReference type="GO" id="GO:0005829">
    <property type="term" value="C:cytosol"/>
    <property type="evidence" value="ECO:0007669"/>
    <property type="project" value="TreeGrafter"/>
</dbReference>
<reference evidence="2" key="1">
    <citation type="submission" date="2019-08" db="EMBL/GenBank/DDBJ databases">
        <authorList>
            <person name="Kucharzyk K."/>
            <person name="Murdoch R.W."/>
            <person name="Higgins S."/>
            <person name="Loffler F."/>
        </authorList>
    </citation>
    <scope>NUCLEOTIDE SEQUENCE</scope>
</reference>
<dbReference type="PANTHER" id="PTHR42753">
    <property type="entry name" value="MITOCHONDRIAL RIBOSOME PROTEIN L39/PROLYL-TRNA LIGASE FAMILY MEMBER"/>
    <property type="match status" value="1"/>
</dbReference>
<name>A0A645IS11_9ZZZZ</name>
<comment type="caution">
    <text evidence="2">The sequence shown here is derived from an EMBL/GenBank/DDBJ whole genome shotgun (WGS) entry which is preliminary data.</text>
</comment>
<accession>A0A645IS11</accession>
<dbReference type="CDD" id="cd00861">
    <property type="entry name" value="ProRS_anticodon_short"/>
    <property type="match status" value="1"/>
</dbReference>
<evidence type="ECO:0000313" key="2">
    <source>
        <dbReference type="EMBL" id="MPN54168.1"/>
    </source>
</evidence>
<evidence type="ECO:0000259" key="1">
    <source>
        <dbReference type="Pfam" id="PF03129"/>
    </source>
</evidence>
<dbReference type="InterPro" id="IPR050062">
    <property type="entry name" value="Pro-tRNA_synthetase"/>
</dbReference>
<proteinExistence type="predicted"/>
<dbReference type="GO" id="GO:0004827">
    <property type="term" value="F:proline-tRNA ligase activity"/>
    <property type="evidence" value="ECO:0007669"/>
    <property type="project" value="UniProtKB-EC"/>
</dbReference>
<feature type="domain" description="Anticodon-binding" evidence="1">
    <location>
        <begin position="74"/>
        <end position="147"/>
    </location>
</feature>
<dbReference type="InterPro" id="IPR036621">
    <property type="entry name" value="Anticodon-bd_dom_sf"/>
</dbReference>
<dbReference type="GO" id="GO:0006433">
    <property type="term" value="P:prolyl-tRNA aminoacylation"/>
    <property type="evidence" value="ECO:0007669"/>
    <property type="project" value="TreeGrafter"/>
</dbReference>